<evidence type="ECO:0000313" key="6">
    <source>
        <dbReference type="EMBL" id="GAY61267.1"/>
    </source>
</evidence>
<dbReference type="AlphaFoldDB" id="A0A2H5Q9E9"/>
<dbReference type="PANTHER" id="PTHR47991">
    <property type="entry name" value="OXOGLUTARATE/IRON-DEPENDENT DIOXYGENASE"/>
    <property type="match status" value="1"/>
</dbReference>
<evidence type="ECO:0000256" key="4">
    <source>
        <dbReference type="RuleBase" id="RU003682"/>
    </source>
</evidence>
<reference evidence="6 7" key="1">
    <citation type="journal article" date="2017" name="Front. Genet.">
        <title>Draft sequencing of the heterozygous diploid genome of Satsuma (Citrus unshiu Marc.) using a hybrid assembly approach.</title>
        <authorList>
            <person name="Shimizu T."/>
            <person name="Tanizawa Y."/>
            <person name="Mochizuki T."/>
            <person name="Nagasaki H."/>
            <person name="Yoshioka T."/>
            <person name="Toyoda A."/>
            <person name="Fujiyama A."/>
            <person name="Kaminuma E."/>
            <person name="Nakamura Y."/>
        </authorList>
    </citation>
    <scope>NUCLEOTIDE SEQUENCE [LARGE SCALE GENOMIC DNA]</scope>
    <source>
        <strain evidence="7">cv. Miyagawa wase</strain>
    </source>
</reference>
<dbReference type="InterPro" id="IPR026992">
    <property type="entry name" value="DIOX_N"/>
</dbReference>
<feature type="domain" description="Fe2OG dioxygenase" evidence="5">
    <location>
        <begin position="95"/>
        <end position="210"/>
    </location>
</feature>
<dbReference type="Proteomes" id="UP000236630">
    <property type="component" value="Unassembled WGS sequence"/>
</dbReference>
<keyword evidence="4" id="KW-0560">Oxidoreductase</keyword>
<evidence type="ECO:0000256" key="3">
    <source>
        <dbReference type="ARBA" id="ARBA00023004"/>
    </source>
</evidence>
<gene>
    <name evidence="6" type="ORF">CUMW_208600</name>
</gene>
<dbReference type="EMBL" id="BDQV01000264">
    <property type="protein sequence ID" value="GAY61267.1"/>
    <property type="molecule type" value="Genomic_DNA"/>
</dbReference>
<dbReference type="InterPro" id="IPR050295">
    <property type="entry name" value="Plant_2OG-oxidoreductases"/>
</dbReference>
<keyword evidence="7" id="KW-1185">Reference proteome</keyword>
<evidence type="ECO:0000259" key="5">
    <source>
        <dbReference type="PROSITE" id="PS51471"/>
    </source>
</evidence>
<organism evidence="6 7">
    <name type="scientific">Citrus unshiu</name>
    <name type="common">Satsuma mandarin</name>
    <name type="synonym">Citrus nobilis var. unshiu</name>
    <dbReference type="NCBI Taxonomy" id="55188"/>
    <lineage>
        <taxon>Eukaryota</taxon>
        <taxon>Viridiplantae</taxon>
        <taxon>Streptophyta</taxon>
        <taxon>Embryophyta</taxon>
        <taxon>Tracheophyta</taxon>
        <taxon>Spermatophyta</taxon>
        <taxon>Magnoliopsida</taxon>
        <taxon>eudicotyledons</taxon>
        <taxon>Gunneridae</taxon>
        <taxon>Pentapetalae</taxon>
        <taxon>rosids</taxon>
        <taxon>malvids</taxon>
        <taxon>Sapindales</taxon>
        <taxon>Rutaceae</taxon>
        <taxon>Aurantioideae</taxon>
        <taxon>Citrus</taxon>
    </lineage>
</organism>
<comment type="similarity">
    <text evidence="1 4">Belongs to the iron/ascorbate-dependent oxidoreductase family.</text>
</comment>
<dbReference type="Pfam" id="PF03171">
    <property type="entry name" value="2OG-FeII_Oxy"/>
    <property type="match status" value="1"/>
</dbReference>
<comment type="caution">
    <text evidence="6">The sequence shown here is derived from an EMBL/GenBank/DDBJ whole genome shotgun (WGS) entry which is preliminary data.</text>
</comment>
<protein>
    <recommendedName>
        <fullName evidence="5">Fe2OG dioxygenase domain-containing protein</fullName>
    </recommendedName>
</protein>
<dbReference type="Pfam" id="PF14226">
    <property type="entry name" value="DIOX_N"/>
    <property type="match status" value="1"/>
</dbReference>
<dbReference type="InterPro" id="IPR005123">
    <property type="entry name" value="Oxoglu/Fe-dep_dioxygenase_dom"/>
</dbReference>
<keyword evidence="2 4" id="KW-0479">Metal-binding</keyword>
<proteinExistence type="inferred from homology"/>
<evidence type="ECO:0000256" key="2">
    <source>
        <dbReference type="ARBA" id="ARBA00022723"/>
    </source>
</evidence>
<dbReference type="GO" id="GO:0016491">
    <property type="term" value="F:oxidoreductase activity"/>
    <property type="evidence" value="ECO:0007669"/>
    <property type="project" value="UniProtKB-KW"/>
</dbReference>
<name>A0A2H5Q9E9_CITUN</name>
<dbReference type="PROSITE" id="PS51471">
    <property type="entry name" value="FE2OG_OXY"/>
    <property type="match status" value="1"/>
</dbReference>
<dbReference type="GO" id="GO:0046872">
    <property type="term" value="F:metal ion binding"/>
    <property type="evidence" value="ECO:0007669"/>
    <property type="project" value="UniProtKB-KW"/>
</dbReference>
<dbReference type="SUPFAM" id="SSF51197">
    <property type="entry name" value="Clavaminate synthase-like"/>
    <property type="match status" value="1"/>
</dbReference>
<sequence length="266" mass="30286">MQLKSHGVSSSLVEKVTAEVHDFFDLPMEEREKFWQRPGEIEGFGQNFVVSKEQKLDWGYGFTMFSLPALLRKPHLFPKLPLPSDTLEVYSTELKNLSIKIINQMAEALKMDPNDSKQFEDGQQEHVIGFNPHTDGSALTILLQLNEMDGLQIKNYGMWVPVKTLPDTFIINVGDILEILTNGIYRSIVHRATVNSEKARLSFATFYSMKLDGEIGPAPSLITPETPALFKKISFVDYTKGFLSRKLQEKSNVDFMRIENEDSKSY</sequence>
<evidence type="ECO:0000313" key="7">
    <source>
        <dbReference type="Proteomes" id="UP000236630"/>
    </source>
</evidence>
<evidence type="ECO:0000256" key="1">
    <source>
        <dbReference type="ARBA" id="ARBA00008056"/>
    </source>
</evidence>
<dbReference type="STRING" id="55188.A0A2H5Q9E9"/>
<dbReference type="Gene3D" id="2.60.120.330">
    <property type="entry name" value="B-lactam Antibiotic, Isopenicillin N Synthase, Chain"/>
    <property type="match status" value="1"/>
</dbReference>
<dbReference type="InterPro" id="IPR027443">
    <property type="entry name" value="IPNS-like_sf"/>
</dbReference>
<keyword evidence="3 4" id="KW-0408">Iron</keyword>
<accession>A0A2H5Q9E9</accession>
<dbReference type="InterPro" id="IPR044861">
    <property type="entry name" value="IPNS-like_FE2OG_OXY"/>
</dbReference>